<evidence type="ECO:0000256" key="1">
    <source>
        <dbReference type="SAM" id="SignalP"/>
    </source>
</evidence>
<reference evidence="2 3" key="1">
    <citation type="submission" date="2019-03" db="EMBL/GenBank/DDBJ databases">
        <title>Paracraurococcus aquatilis NE82 genome sequence.</title>
        <authorList>
            <person name="Zhao Y."/>
            <person name="Du Z."/>
        </authorList>
    </citation>
    <scope>NUCLEOTIDE SEQUENCE [LARGE SCALE GENOMIC DNA]</scope>
    <source>
        <strain evidence="2 3">NE82</strain>
    </source>
</reference>
<evidence type="ECO:0000313" key="3">
    <source>
        <dbReference type="Proteomes" id="UP000295023"/>
    </source>
</evidence>
<feature type="chain" id="PRO_5020365387" evidence="1">
    <location>
        <begin position="23"/>
        <end position="269"/>
    </location>
</feature>
<dbReference type="Pfam" id="PF11306">
    <property type="entry name" value="DUF3108"/>
    <property type="match status" value="1"/>
</dbReference>
<proteinExistence type="predicted"/>
<evidence type="ECO:0000313" key="2">
    <source>
        <dbReference type="EMBL" id="TCZ53944.1"/>
    </source>
</evidence>
<dbReference type="OrthoDB" id="7375395at2"/>
<keyword evidence="1" id="KW-0732">Signal</keyword>
<gene>
    <name evidence="2" type="ORF">EXY23_23925</name>
</gene>
<protein>
    <submittedName>
        <fullName evidence="2">DUF3108 domain-containing protein</fullName>
    </submittedName>
</protein>
<name>A0A4R4D611_9PROT</name>
<sequence>MGSSRLLVLAALAALSPVPAGAEALLARYEVRAAGLRVMEVEVRFELDGSRYRLRVHTRNTGLAGMLTQSEQVTVAEGAWRGAEPVPARYRAEGQGRSGPRRTALDWPTPTRPVLRALEPPIEPDREPVPEGLRANTVDALSALAKLTRTVARTGRCDASAAVYDGRRRADYTARTEGVQDLPRDGLHAGPALRCAFESRLLAGQRSEREADWARKPQQATAWLARPLPGREAIPVRIEMPSRWFGTIRAVLAEVTPLPSGQDVAEKRD</sequence>
<dbReference type="Proteomes" id="UP000295023">
    <property type="component" value="Unassembled WGS sequence"/>
</dbReference>
<dbReference type="RefSeq" id="WP_132295905.1">
    <property type="nucleotide sequence ID" value="NZ_SKBM01000035.1"/>
</dbReference>
<accession>A0A4R4D611</accession>
<keyword evidence="3" id="KW-1185">Reference proteome</keyword>
<dbReference type="EMBL" id="SKBM01000035">
    <property type="protein sequence ID" value="TCZ53944.1"/>
    <property type="molecule type" value="Genomic_DNA"/>
</dbReference>
<comment type="caution">
    <text evidence="2">The sequence shown here is derived from an EMBL/GenBank/DDBJ whole genome shotgun (WGS) entry which is preliminary data.</text>
</comment>
<organism evidence="2 3">
    <name type="scientific">Roseicella aquatilis</name>
    <dbReference type="NCBI Taxonomy" id="2527868"/>
    <lineage>
        <taxon>Bacteria</taxon>
        <taxon>Pseudomonadati</taxon>
        <taxon>Pseudomonadota</taxon>
        <taxon>Alphaproteobacteria</taxon>
        <taxon>Acetobacterales</taxon>
        <taxon>Roseomonadaceae</taxon>
        <taxon>Roseicella</taxon>
    </lineage>
</organism>
<dbReference type="InterPro" id="IPR021457">
    <property type="entry name" value="DUF3108"/>
</dbReference>
<dbReference type="AlphaFoldDB" id="A0A4R4D611"/>
<feature type="signal peptide" evidence="1">
    <location>
        <begin position="1"/>
        <end position="22"/>
    </location>
</feature>